<comment type="caution">
    <text evidence="3">The sequence shown here is derived from an EMBL/GenBank/DDBJ whole genome shotgun (WGS) entry which is preliminary data.</text>
</comment>
<dbReference type="EMBL" id="JABWUV010000011">
    <property type="protein sequence ID" value="KAF6319672.1"/>
    <property type="molecule type" value="Genomic_DNA"/>
</dbReference>
<evidence type="ECO:0000313" key="4">
    <source>
        <dbReference type="Proteomes" id="UP000527355"/>
    </source>
</evidence>
<sequence length="287" mass="29895">MRRGDGRGGGGRWGKRRVSVLIHLLALGLVPAAAAPAAPLVELIPLALLDLLHLLRIPAEGAPELAPGLEGDGDGVAVGRLHLAHAQEHPVLVAAHVEEEALRVHRDGGAFRELPVRAAAGARAAARAARQLVVVAAVVVDELGQRVAELDEALRGQRDRLAALQAAGRGAAAARDRLADAQEAAALVLLEVQVVLAVLAHQELALERAPRPAALLGRRRRHLLGAAGAQLRVVLDEVAQVVAELGGHGHGQREAALGAARAHLGDLEEAALGVLLHVQRGRGKERN</sequence>
<dbReference type="Proteomes" id="UP000527355">
    <property type="component" value="Unassembled WGS sequence"/>
</dbReference>
<keyword evidence="4" id="KW-1185">Reference proteome</keyword>
<feature type="chain" id="PRO_5029739772" evidence="2">
    <location>
        <begin position="35"/>
        <end position="287"/>
    </location>
</feature>
<gene>
    <name evidence="3" type="ORF">mMyoMyo1_008411</name>
</gene>
<evidence type="ECO:0000256" key="1">
    <source>
        <dbReference type="SAM" id="Coils"/>
    </source>
</evidence>
<evidence type="ECO:0000256" key="2">
    <source>
        <dbReference type="SAM" id="SignalP"/>
    </source>
</evidence>
<protein>
    <submittedName>
        <fullName evidence="3">Uncharacterized protein</fullName>
    </submittedName>
</protein>
<evidence type="ECO:0000313" key="3">
    <source>
        <dbReference type="EMBL" id="KAF6319672.1"/>
    </source>
</evidence>
<accession>A0A7J7V3N1</accession>
<feature type="signal peptide" evidence="2">
    <location>
        <begin position="1"/>
        <end position="34"/>
    </location>
</feature>
<keyword evidence="2" id="KW-0732">Signal</keyword>
<dbReference type="AlphaFoldDB" id="A0A7J7V3N1"/>
<organism evidence="3 4">
    <name type="scientific">Myotis myotis</name>
    <name type="common">Greater mouse-eared bat</name>
    <name type="synonym">Vespertilio myotis</name>
    <dbReference type="NCBI Taxonomy" id="51298"/>
    <lineage>
        <taxon>Eukaryota</taxon>
        <taxon>Metazoa</taxon>
        <taxon>Chordata</taxon>
        <taxon>Craniata</taxon>
        <taxon>Vertebrata</taxon>
        <taxon>Euteleostomi</taxon>
        <taxon>Mammalia</taxon>
        <taxon>Eutheria</taxon>
        <taxon>Laurasiatheria</taxon>
        <taxon>Chiroptera</taxon>
        <taxon>Yangochiroptera</taxon>
        <taxon>Vespertilionidae</taxon>
        <taxon>Myotis</taxon>
    </lineage>
</organism>
<reference evidence="3 4" key="1">
    <citation type="journal article" date="2020" name="Nature">
        <title>Six reference-quality genomes reveal evolution of bat adaptations.</title>
        <authorList>
            <person name="Jebb D."/>
            <person name="Huang Z."/>
            <person name="Pippel M."/>
            <person name="Hughes G.M."/>
            <person name="Lavrichenko K."/>
            <person name="Devanna P."/>
            <person name="Winkler S."/>
            <person name="Jermiin L.S."/>
            <person name="Skirmuntt E.C."/>
            <person name="Katzourakis A."/>
            <person name="Burkitt-Gray L."/>
            <person name="Ray D.A."/>
            <person name="Sullivan K.A.M."/>
            <person name="Roscito J.G."/>
            <person name="Kirilenko B.M."/>
            <person name="Davalos L.M."/>
            <person name="Corthals A.P."/>
            <person name="Power M.L."/>
            <person name="Jones G."/>
            <person name="Ransome R.D."/>
            <person name="Dechmann D.K.N."/>
            <person name="Locatelli A.G."/>
            <person name="Puechmaille S.J."/>
            <person name="Fedrigo O."/>
            <person name="Jarvis E.D."/>
            <person name="Hiller M."/>
            <person name="Vernes S.C."/>
            <person name="Myers E.W."/>
            <person name="Teeling E.C."/>
        </authorList>
    </citation>
    <scope>NUCLEOTIDE SEQUENCE [LARGE SCALE GENOMIC DNA]</scope>
    <source>
        <strain evidence="3">MMyoMyo1</strain>
        <tissue evidence="3">Flight muscle</tissue>
    </source>
</reference>
<name>A0A7J7V3N1_MYOMY</name>
<feature type="coiled-coil region" evidence="1">
    <location>
        <begin position="140"/>
        <end position="167"/>
    </location>
</feature>
<keyword evidence="1" id="KW-0175">Coiled coil</keyword>
<proteinExistence type="predicted"/>